<comment type="similarity">
    <text evidence="2 6">Belongs to the nematode receptor-like protein srg family.</text>
</comment>
<feature type="transmembrane region" description="Helical" evidence="6">
    <location>
        <begin position="321"/>
        <end position="339"/>
    </location>
</feature>
<accession>A0A2A6BYJ4</accession>
<evidence type="ECO:0000256" key="6">
    <source>
        <dbReference type="RuleBase" id="RU280813"/>
    </source>
</evidence>
<keyword evidence="9" id="KW-1185">Reference proteome</keyword>
<evidence type="ECO:0000313" key="8">
    <source>
        <dbReference type="EnsemblMetazoa" id="PPA11686.1"/>
    </source>
</evidence>
<feature type="domain" description="Abnormal cell migration protein 18-like fibronectin type I" evidence="7">
    <location>
        <begin position="123"/>
        <end position="185"/>
    </location>
</feature>
<evidence type="ECO:0000256" key="1">
    <source>
        <dbReference type="ARBA" id="ARBA00004141"/>
    </source>
</evidence>
<dbReference type="Pfam" id="PF23003">
    <property type="entry name" value="Fn1_2"/>
    <property type="match status" value="1"/>
</dbReference>
<dbReference type="GO" id="GO:0004888">
    <property type="term" value="F:transmembrane signaling receptor activity"/>
    <property type="evidence" value="ECO:0007669"/>
    <property type="project" value="InterPro"/>
</dbReference>
<keyword evidence="4 6" id="KW-1133">Transmembrane helix</keyword>
<feature type="transmembrane region" description="Helical" evidence="6">
    <location>
        <begin position="571"/>
        <end position="592"/>
    </location>
</feature>
<feature type="transmembrane region" description="Helical" evidence="6">
    <location>
        <begin position="747"/>
        <end position="770"/>
    </location>
</feature>
<dbReference type="GO" id="GO:0007606">
    <property type="term" value="P:sensory perception of chemical stimulus"/>
    <property type="evidence" value="ECO:0007669"/>
    <property type="project" value="UniProtKB-UniRule"/>
</dbReference>
<proteinExistence type="inferred from homology"/>
<reference evidence="9" key="1">
    <citation type="journal article" date="2008" name="Nat. Genet.">
        <title>The Pristionchus pacificus genome provides a unique perspective on nematode lifestyle and parasitism.</title>
        <authorList>
            <person name="Dieterich C."/>
            <person name="Clifton S.W."/>
            <person name="Schuster L.N."/>
            <person name="Chinwalla A."/>
            <person name="Delehaunty K."/>
            <person name="Dinkelacker I."/>
            <person name="Fulton L."/>
            <person name="Fulton R."/>
            <person name="Godfrey J."/>
            <person name="Minx P."/>
            <person name="Mitreva M."/>
            <person name="Roeseler W."/>
            <person name="Tian H."/>
            <person name="Witte H."/>
            <person name="Yang S.P."/>
            <person name="Wilson R.K."/>
            <person name="Sommer R.J."/>
        </authorList>
    </citation>
    <scope>NUCLEOTIDE SEQUENCE [LARGE SCALE GENOMIC DNA]</scope>
    <source>
        <strain evidence="9">PS312</strain>
    </source>
</reference>
<evidence type="ECO:0000256" key="3">
    <source>
        <dbReference type="ARBA" id="ARBA00022692"/>
    </source>
</evidence>
<accession>A0A8R1UBY9</accession>
<comment type="subcellular location">
    <subcellularLocation>
        <location evidence="1">Membrane</location>
        <topology evidence="1">Multi-pass membrane protein</topology>
    </subcellularLocation>
</comment>
<feature type="transmembrane region" description="Helical" evidence="6">
    <location>
        <begin position="281"/>
        <end position="301"/>
    </location>
</feature>
<dbReference type="PANTHER" id="PTHR31627">
    <property type="entry name" value="SERPENTINE RECEPTOR CLASS GAMMA-RELATED"/>
    <property type="match status" value="1"/>
</dbReference>
<evidence type="ECO:0000256" key="2">
    <source>
        <dbReference type="ARBA" id="ARBA00005692"/>
    </source>
</evidence>
<dbReference type="InterPro" id="IPR055119">
    <property type="entry name" value="Mig18_Fn1"/>
</dbReference>
<feature type="transmembrane region" description="Helical" evidence="6">
    <location>
        <begin position="200"/>
        <end position="222"/>
    </location>
</feature>
<reference evidence="8" key="2">
    <citation type="submission" date="2022-06" db="UniProtKB">
        <authorList>
            <consortium name="EnsemblMetazoa"/>
        </authorList>
    </citation>
    <scope>IDENTIFICATION</scope>
    <source>
        <strain evidence="8">PS312</strain>
    </source>
</reference>
<evidence type="ECO:0000259" key="7">
    <source>
        <dbReference type="Pfam" id="PF23003"/>
    </source>
</evidence>
<dbReference type="InterPro" id="IPR051119">
    <property type="entry name" value="Nematode_SR-like"/>
</dbReference>
<gene>
    <name evidence="8" type="primary">WBGene00101240</name>
</gene>
<dbReference type="EnsemblMetazoa" id="PPA11686.1">
    <property type="protein sequence ID" value="PPA11686.1"/>
    <property type="gene ID" value="WBGene00101240"/>
</dbReference>
<feature type="transmembrane region" description="Helical" evidence="6">
    <location>
        <begin position="612"/>
        <end position="632"/>
    </location>
</feature>
<dbReference type="Pfam" id="PF02118">
    <property type="entry name" value="Srg"/>
    <property type="match status" value="1"/>
</dbReference>
<dbReference type="AlphaFoldDB" id="A0A2A6BYJ4"/>
<sequence>MFPILLSLLFLVPFSRTNEFFHCPTGSKHGDVAAGTVVKIDETGLYERFEKEDYDMQIACVRPNAIITRVKKQGCFSPMGYFVEANGTRVEGDLKFHCVIYPKYPEEKNRFIKFQKPMCEKNSDGTVANTKEQIIDKKFVFVCETNSIDNSTTLVLLRCLTPNGDEVPLGETKEENGKRYNCHADAELITSDDIAYNRRLTVLTLIIAIPIAIATYPLQVFVSYRLLTSKYTAPIYKLIVLSGSLGIIQFLIHIFVRNLPAFYEFSFIYKQIVDGGIPEWIIGYLIALSYTMRIQCVILIAFNRFLTFRFGSFRKLRNERVFRLSLISVIIPLLIAAFTPIFGDYYYVPCLIGDGKVVYILEMPMRNLMAVAPPMLYMVILAVSSYILNGYVIHRLIVLKKHTTLKSTRNYDSERGLAITSVATMLAQSLYMLSKKTMESSAFSIIPLTVNTAAPFWVLLATVPTVRKTLPKVHCFLINNRLGSSIHSPGSAPPVVQLTTFQHHPKMKPFKNTMVDDWIRAIKYFSNVTVAFDNLEPYSTFTCLPIGISTFILATYVYTTLLRNKNFKGKAYFHIFIAQGFIDLFAFLTNLIRYRLALFEAFGKFYASLGDSVWATVICVLALSLPRAQLVAQCLLTFNRLLAVSKPFQYDKWQATFSVCGLLALVIIPLIVAIPDILNGYYFGALYGVHGTIIFYSTARRSWPDMMKIADILATAFQFTLTLIAFVCNCVLIAIVFYLYFPPPLRSAYMFTTIALDAISIVPIWLLLAFSSAVRQAVRKTLPGGKTKAATIGGDRITILSML</sequence>
<feature type="transmembrane region" description="Helical" evidence="6">
    <location>
        <begin position="375"/>
        <end position="397"/>
    </location>
</feature>
<feature type="transmembrane region" description="Helical" evidence="6">
    <location>
        <begin position="719"/>
        <end position="741"/>
    </location>
</feature>
<keyword evidence="5 6" id="KW-0472">Membrane</keyword>
<protein>
    <recommendedName>
        <fullName evidence="6">Serpentine receptor class gamma</fullName>
    </recommendedName>
</protein>
<dbReference type="GO" id="GO:0016020">
    <property type="term" value="C:membrane"/>
    <property type="evidence" value="ECO:0007669"/>
    <property type="project" value="UniProtKB-SubCell"/>
</dbReference>
<feature type="transmembrane region" description="Helical" evidence="6">
    <location>
        <begin position="445"/>
        <end position="463"/>
    </location>
</feature>
<feature type="transmembrane region" description="Helical" evidence="6">
    <location>
        <begin position="538"/>
        <end position="559"/>
    </location>
</feature>
<feature type="transmembrane region" description="Helical" evidence="6">
    <location>
        <begin position="234"/>
        <end position="256"/>
    </location>
</feature>
<keyword evidence="3 6" id="KW-0812">Transmembrane</keyword>
<dbReference type="PANTHER" id="PTHR31627:SF42">
    <property type="entry name" value="G_PROTEIN_RECEP_F1_2 DOMAIN-CONTAINING PROTEIN-RELATED"/>
    <property type="match status" value="1"/>
</dbReference>
<dbReference type="InterPro" id="IPR000609">
    <property type="entry name" value="7TM_GPCR_serpentine_rcpt_Srg"/>
</dbReference>
<feature type="transmembrane region" description="Helical" evidence="6">
    <location>
        <begin position="653"/>
        <end position="674"/>
    </location>
</feature>
<dbReference type="SUPFAM" id="SSF81321">
    <property type="entry name" value="Family A G protein-coupled receptor-like"/>
    <property type="match status" value="2"/>
</dbReference>
<evidence type="ECO:0000313" key="9">
    <source>
        <dbReference type="Proteomes" id="UP000005239"/>
    </source>
</evidence>
<dbReference type="Proteomes" id="UP000005239">
    <property type="component" value="Unassembled WGS sequence"/>
</dbReference>
<evidence type="ECO:0000256" key="5">
    <source>
        <dbReference type="ARBA" id="ARBA00023136"/>
    </source>
</evidence>
<name>A0A2A6BYJ4_PRIPA</name>
<organism evidence="8 9">
    <name type="scientific">Pristionchus pacificus</name>
    <name type="common">Parasitic nematode worm</name>
    <dbReference type="NCBI Taxonomy" id="54126"/>
    <lineage>
        <taxon>Eukaryota</taxon>
        <taxon>Metazoa</taxon>
        <taxon>Ecdysozoa</taxon>
        <taxon>Nematoda</taxon>
        <taxon>Chromadorea</taxon>
        <taxon>Rhabditida</taxon>
        <taxon>Rhabditina</taxon>
        <taxon>Diplogasteromorpha</taxon>
        <taxon>Diplogasteroidea</taxon>
        <taxon>Neodiplogasteridae</taxon>
        <taxon>Pristionchus</taxon>
    </lineage>
</organism>
<evidence type="ECO:0000256" key="4">
    <source>
        <dbReference type="ARBA" id="ARBA00022989"/>
    </source>
</evidence>
<comment type="caution">
    <text evidence="6">Lacks conserved residue(s) required for the propagation of feature annotation.</text>
</comment>
<feature type="transmembrane region" description="Helical" evidence="6">
    <location>
        <begin position="680"/>
        <end position="699"/>
    </location>
</feature>